<dbReference type="PANTHER" id="PTHR30093:SF47">
    <property type="entry name" value="TYPE IV PILUS NON-CORE MINOR PILIN PILE"/>
    <property type="match status" value="1"/>
</dbReference>
<dbReference type="eggNOG" id="COG4968">
    <property type="taxonomic scope" value="Bacteria"/>
</dbReference>
<organism evidence="2 3">
    <name type="scientific">Lautropia mirabilis ATCC 51599</name>
    <dbReference type="NCBI Taxonomy" id="887898"/>
    <lineage>
        <taxon>Bacteria</taxon>
        <taxon>Pseudomonadati</taxon>
        <taxon>Pseudomonadota</taxon>
        <taxon>Betaproteobacteria</taxon>
        <taxon>Burkholderiales</taxon>
        <taxon>Burkholderiaceae</taxon>
        <taxon>Lautropia</taxon>
    </lineage>
</organism>
<keyword evidence="1" id="KW-0472">Membrane</keyword>
<keyword evidence="1" id="KW-0812">Transmembrane</keyword>
<dbReference type="RefSeq" id="WP_005673810.1">
    <property type="nucleotide sequence ID" value="NZ_CP146288.1"/>
</dbReference>
<dbReference type="InterPro" id="IPR045584">
    <property type="entry name" value="Pilin-like"/>
</dbReference>
<dbReference type="Pfam" id="PF07963">
    <property type="entry name" value="N_methyl"/>
    <property type="match status" value="1"/>
</dbReference>
<accession>E7RXU9</accession>
<dbReference type="InterPro" id="IPR012902">
    <property type="entry name" value="N_methyl_site"/>
</dbReference>
<gene>
    <name evidence="2" type="ORF">HMPREF0551_1520</name>
</gene>
<dbReference type="SUPFAM" id="SSF54523">
    <property type="entry name" value="Pili subunits"/>
    <property type="match status" value="1"/>
</dbReference>
<dbReference type="NCBIfam" id="TIGR02532">
    <property type="entry name" value="IV_pilin_GFxxxE"/>
    <property type="match status" value="1"/>
</dbReference>
<reference evidence="2 3" key="1">
    <citation type="submission" date="2010-12" db="EMBL/GenBank/DDBJ databases">
        <authorList>
            <person name="Muzny D."/>
            <person name="Qin X."/>
            <person name="Deng J."/>
            <person name="Jiang H."/>
            <person name="Liu Y."/>
            <person name="Qu J."/>
            <person name="Song X.-Z."/>
            <person name="Zhang L."/>
            <person name="Thornton R."/>
            <person name="Coyle M."/>
            <person name="Francisco L."/>
            <person name="Jackson L."/>
            <person name="Javaid M."/>
            <person name="Korchina V."/>
            <person name="Kovar C."/>
            <person name="Mata R."/>
            <person name="Mathew T."/>
            <person name="Ngo R."/>
            <person name="Nguyen L."/>
            <person name="Nguyen N."/>
            <person name="Okwuonu G."/>
            <person name="Ongeri F."/>
            <person name="Pham C."/>
            <person name="Simmons D."/>
            <person name="Wilczek-Boney K."/>
            <person name="Hale W."/>
            <person name="Jakkamsetti A."/>
            <person name="Pham P."/>
            <person name="Ruth R."/>
            <person name="San Lucas F."/>
            <person name="Warren J."/>
            <person name="Zhang J."/>
            <person name="Zhao Z."/>
            <person name="Zhou C."/>
            <person name="Zhu D."/>
            <person name="Lee S."/>
            <person name="Bess C."/>
            <person name="Blankenburg K."/>
            <person name="Forbes L."/>
            <person name="Fu Q."/>
            <person name="Gubbala S."/>
            <person name="Hirani K."/>
            <person name="Jayaseelan J.C."/>
            <person name="Lara F."/>
            <person name="Munidasa M."/>
            <person name="Palculict T."/>
            <person name="Patil S."/>
            <person name="Pu L.-L."/>
            <person name="Saada N."/>
            <person name="Tang L."/>
            <person name="Weissenberger G."/>
            <person name="Zhu Y."/>
            <person name="Hemphill L."/>
            <person name="Shang Y."/>
            <person name="Youmans B."/>
            <person name="Ayvaz T."/>
            <person name="Ross M."/>
            <person name="Santibanez J."/>
            <person name="Aqrawi P."/>
            <person name="Gross S."/>
            <person name="Joshi V."/>
            <person name="Fowler G."/>
            <person name="Nazareth L."/>
            <person name="Reid J."/>
            <person name="Worley K."/>
            <person name="Petrosino J."/>
            <person name="Highlander S."/>
            <person name="Gibbs R."/>
        </authorList>
    </citation>
    <scope>NUCLEOTIDE SEQUENCE [LARGE SCALE GENOMIC DNA]</scope>
    <source>
        <strain evidence="2 3">ATCC 51599</strain>
    </source>
</reference>
<dbReference type="InterPro" id="IPR031982">
    <property type="entry name" value="PilE-like"/>
</dbReference>
<feature type="transmembrane region" description="Helical" evidence="1">
    <location>
        <begin position="65"/>
        <end position="86"/>
    </location>
</feature>
<dbReference type="GO" id="GO:0043683">
    <property type="term" value="P:type IV pilus assembly"/>
    <property type="evidence" value="ECO:0007669"/>
    <property type="project" value="InterPro"/>
</dbReference>
<keyword evidence="3" id="KW-1185">Reference proteome</keyword>
<dbReference type="Proteomes" id="UP000011021">
    <property type="component" value="Unassembled WGS sequence"/>
</dbReference>
<evidence type="ECO:0000256" key="1">
    <source>
        <dbReference type="SAM" id="Phobius"/>
    </source>
</evidence>
<sequence>MDAPGDLSARCGRELGAGNLVHQVAFRGQQDAEDGGVQLPAVMPAARVYSTRTSAGVRGFTLIEIMIALAIVGILSAIAVPSYFSYIQRANRADAKATLMDATQFMQRFYSLHNSYRTQRDGRTQVALPTSLQRSPKNGAPLYDISVESDDNSYTLRAVPRKKTDPCGTLTLNSVGVRGNDTRAVTGTERLSAENCWR</sequence>
<dbReference type="EMBL" id="AEQP01000010">
    <property type="protein sequence ID" value="EFV94773.1"/>
    <property type="molecule type" value="Genomic_DNA"/>
</dbReference>
<dbReference type="Pfam" id="PF16732">
    <property type="entry name" value="ComP_DUS"/>
    <property type="match status" value="1"/>
</dbReference>
<proteinExistence type="predicted"/>
<dbReference type="PANTHER" id="PTHR30093">
    <property type="entry name" value="GENERAL SECRETION PATHWAY PROTEIN G"/>
    <property type="match status" value="1"/>
</dbReference>
<dbReference type="PROSITE" id="PS00409">
    <property type="entry name" value="PROKAR_NTER_METHYL"/>
    <property type="match status" value="1"/>
</dbReference>
<comment type="caution">
    <text evidence="2">The sequence shown here is derived from an EMBL/GenBank/DDBJ whole genome shotgun (WGS) entry which is preliminary data.</text>
</comment>
<keyword evidence="1" id="KW-1133">Transmembrane helix</keyword>
<dbReference type="AlphaFoldDB" id="E7RXU9"/>
<dbReference type="HOGENOM" id="CLU_091705_6_1_4"/>
<protein>
    <submittedName>
        <fullName evidence="2">Prepilin-type cleavage/methylation N-terminal domain protein</fullName>
    </submittedName>
</protein>
<dbReference type="Gene3D" id="3.30.700.10">
    <property type="entry name" value="Glycoprotein, Type 4 Pilin"/>
    <property type="match status" value="1"/>
</dbReference>
<dbReference type="STRING" id="887898.HMPREF0551_1520"/>
<evidence type="ECO:0000313" key="3">
    <source>
        <dbReference type="Proteomes" id="UP000011021"/>
    </source>
</evidence>
<name>E7RXU9_9BURK</name>
<evidence type="ECO:0000313" key="2">
    <source>
        <dbReference type="EMBL" id="EFV94773.1"/>
    </source>
</evidence>